<dbReference type="PANTHER" id="PTHR31429">
    <property type="entry name" value="WRKY TRANSCRIPTION FACTOR 36-RELATED"/>
    <property type="match status" value="1"/>
</dbReference>
<evidence type="ECO:0000313" key="9">
    <source>
        <dbReference type="Proteomes" id="UP000734854"/>
    </source>
</evidence>
<reference evidence="8 9" key="1">
    <citation type="submission" date="2020-08" db="EMBL/GenBank/DDBJ databases">
        <title>Plant Genome Project.</title>
        <authorList>
            <person name="Zhang R.-G."/>
        </authorList>
    </citation>
    <scope>NUCLEOTIDE SEQUENCE [LARGE SCALE GENOMIC DNA]</scope>
    <source>
        <tissue evidence="8">Rhizome</tissue>
    </source>
</reference>
<dbReference type="GO" id="GO:0043565">
    <property type="term" value="F:sequence-specific DNA binding"/>
    <property type="evidence" value="ECO:0007669"/>
    <property type="project" value="InterPro"/>
</dbReference>
<keyword evidence="2" id="KW-0805">Transcription regulation</keyword>
<dbReference type="Gene3D" id="2.20.25.80">
    <property type="entry name" value="WRKY domain"/>
    <property type="match status" value="1"/>
</dbReference>
<evidence type="ECO:0000313" key="8">
    <source>
        <dbReference type="EMBL" id="KAG6519558.1"/>
    </source>
</evidence>
<keyword evidence="5" id="KW-0539">Nucleus</keyword>
<accession>A0A8J5LKM3</accession>
<dbReference type="FunFam" id="2.20.25.80:FF:000002">
    <property type="entry name" value="probable WRKY transcription factor 31"/>
    <property type="match status" value="1"/>
</dbReference>
<sequence length="321" mass="35505">MHKDHQLGSGLDDEDDHAIEDELGILQEKKERMKAENKLLREEHPVSLLSLGEQSSFQEQKKSSGGGKEIQHSAGDGKQLRLSLSLQTYANHDVDDNNNDVRELRELETEGQNKGKELPQVTNQSINPASRKARVSVRVRCQDPTMNDGCQWRKYGQKMAKGNPCPRSYYRCTVGPGCPVRKQVQRCMEDMSILVTTYEGTHNHPVPVGAATALAFTVAPSAASFMLANDKSPPPYCFSPYYYSEHPDCSSTISSFVNPGMSYSGILAGAAGSSQFRVPSSIRSIPCLSNDYSPRKDERTIAENASDEIAARSKLIHRRGQ</sequence>
<dbReference type="Pfam" id="PF03106">
    <property type="entry name" value="WRKY"/>
    <property type="match status" value="1"/>
</dbReference>
<feature type="region of interest" description="Disordered" evidence="6">
    <location>
        <begin position="109"/>
        <end position="135"/>
    </location>
</feature>
<dbReference type="InterPro" id="IPR036576">
    <property type="entry name" value="WRKY_dom_sf"/>
</dbReference>
<organism evidence="8 9">
    <name type="scientific">Zingiber officinale</name>
    <name type="common">Ginger</name>
    <name type="synonym">Amomum zingiber</name>
    <dbReference type="NCBI Taxonomy" id="94328"/>
    <lineage>
        <taxon>Eukaryota</taxon>
        <taxon>Viridiplantae</taxon>
        <taxon>Streptophyta</taxon>
        <taxon>Embryophyta</taxon>
        <taxon>Tracheophyta</taxon>
        <taxon>Spermatophyta</taxon>
        <taxon>Magnoliopsida</taxon>
        <taxon>Liliopsida</taxon>
        <taxon>Zingiberales</taxon>
        <taxon>Zingiberaceae</taxon>
        <taxon>Zingiber</taxon>
    </lineage>
</organism>
<feature type="compositionally biased region" description="Acidic residues" evidence="6">
    <location>
        <begin position="11"/>
        <end position="23"/>
    </location>
</feature>
<dbReference type="InterPro" id="IPR044810">
    <property type="entry name" value="WRKY_plant"/>
</dbReference>
<evidence type="ECO:0000256" key="4">
    <source>
        <dbReference type="ARBA" id="ARBA00023163"/>
    </source>
</evidence>
<keyword evidence="9" id="KW-1185">Reference proteome</keyword>
<dbReference type="GO" id="GO:0005634">
    <property type="term" value="C:nucleus"/>
    <property type="evidence" value="ECO:0007669"/>
    <property type="project" value="UniProtKB-SubCell"/>
</dbReference>
<protein>
    <recommendedName>
        <fullName evidence="7">WRKY domain-containing protein</fullName>
    </recommendedName>
</protein>
<dbReference type="PROSITE" id="PS50811">
    <property type="entry name" value="WRKY"/>
    <property type="match status" value="1"/>
</dbReference>
<dbReference type="SMART" id="SM00774">
    <property type="entry name" value="WRKY"/>
    <property type="match status" value="1"/>
</dbReference>
<keyword evidence="4" id="KW-0804">Transcription</keyword>
<keyword evidence="3" id="KW-0238">DNA-binding</keyword>
<dbReference type="PANTHER" id="PTHR31429:SF54">
    <property type="entry name" value="WRKY TRANSCRIPTION FACTOR 9-RELATED"/>
    <property type="match status" value="1"/>
</dbReference>
<proteinExistence type="predicted"/>
<evidence type="ECO:0000256" key="1">
    <source>
        <dbReference type="ARBA" id="ARBA00004123"/>
    </source>
</evidence>
<feature type="region of interest" description="Disordered" evidence="6">
    <location>
        <begin position="45"/>
        <end position="78"/>
    </location>
</feature>
<gene>
    <name evidence="8" type="ORF">ZIOFF_023052</name>
</gene>
<name>A0A8J5LKM3_ZINOF</name>
<dbReference type="Proteomes" id="UP000734854">
    <property type="component" value="Unassembled WGS sequence"/>
</dbReference>
<feature type="region of interest" description="Disordered" evidence="6">
    <location>
        <begin position="1"/>
        <end position="23"/>
    </location>
</feature>
<evidence type="ECO:0000256" key="6">
    <source>
        <dbReference type="SAM" id="MobiDB-lite"/>
    </source>
</evidence>
<comment type="subcellular location">
    <subcellularLocation>
        <location evidence="1">Nucleus</location>
    </subcellularLocation>
</comment>
<dbReference type="GO" id="GO:0003700">
    <property type="term" value="F:DNA-binding transcription factor activity"/>
    <property type="evidence" value="ECO:0007669"/>
    <property type="project" value="InterPro"/>
</dbReference>
<comment type="caution">
    <text evidence="8">The sequence shown here is derived from an EMBL/GenBank/DDBJ whole genome shotgun (WGS) entry which is preliminary data.</text>
</comment>
<dbReference type="InterPro" id="IPR003657">
    <property type="entry name" value="WRKY_dom"/>
</dbReference>
<evidence type="ECO:0000256" key="3">
    <source>
        <dbReference type="ARBA" id="ARBA00023125"/>
    </source>
</evidence>
<dbReference type="AlphaFoldDB" id="A0A8J5LKM3"/>
<evidence type="ECO:0000259" key="7">
    <source>
        <dbReference type="PROSITE" id="PS50811"/>
    </source>
</evidence>
<evidence type="ECO:0000256" key="2">
    <source>
        <dbReference type="ARBA" id="ARBA00023015"/>
    </source>
</evidence>
<evidence type="ECO:0000256" key="5">
    <source>
        <dbReference type="ARBA" id="ARBA00023242"/>
    </source>
</evidence>
<feature type="domain" description="WRKY" evidence="7">
    <location>
        <begin position="141"/>
        <end position="207"/>
    </location>
</feature>
<dbReference type="SUPFAM" id="SSF118290">
    <property type="entry name" value="WRKY DNA-binding domain"/>
    <property type="match status" value="1"/>
</dbReference>
<dbReference type="EMBL" id="JACMSC010000006">
    <property type="protein sequence ID" value="KAG6519558.1"/>
    <property type="molecule type" value="Genomic_DNA"/>
</dbReference>